<evidence type="ECO:0000313" key="10">
    <source>
        <dbReference type="Proteomes" id="UP001367508"/>
    </source>
</evidence>
<dbReference type="InterPro" id="IPR032881">
    <property type="entry name" value="Oberon-like_PHD"/>
</dbReference>
<feature type="domain" description="DUF7081" evidence="7">
    <location>
        <begin position="16"/>
        <end position="115"/>
    </location>
</feature>
<dbReference type="InterPro" id="IPR056034">
    <property type="entry name" value="DUF7615"/>
</dbReference>
<dbReference type="Pfam" id="PF24590">
    <property type="entry name" value="DUF7615"/>
    <property type="match status" value="1"/>
</dbReference>
<evidence type="ECO:0000256" key="5">
    <source>
        <dbReference type="ARBA" id="ARBA00023242"/>
    </source>
</evidence>
<dbReference type="PANTHER" id="PTHR33345:SF6">
    <property type="entry name" value="OS03G0747200 PROTEIN"/>
    <property type="match status" value="1"/>
</dbReference>
<evidence type="ECO:0000256" key="1">
    <source>
        <dbReference type="ARBA" id="ARBA00004123"/>
    </source>
</evidence>
<comment type="subcellular location">
    <subcellularLocation>
        <location evidence="1">Nucleus</location>
    </subcellularLocation>
</comment>
<reference evidence="9 10" key="1">
    <citation type="submission" date="2024-01" db="EMBL/GenBank/DDBJ databases">
        <title>The genomes of 5 underutilized Papilionoideae crops provide insights into root nodulation and disease resistanc.</title>
        <authorList>
            <person name="Jiang F."/>
        </authorList>
    </citation>
    <scope>NUCLEOTIDE SEQUENCE [LARGE SCALE GENOMIC DNA]</scope>
    <source>
        <strain evidence="9">LVBAO_FW01</strain>
        <tissue evidence="9">Leaves</tissue>
    </source>
</reference>
<evidence type="ECO:0000256" key="3">
    <source>
        <dbReference type="ARBA" id="ARBA00022771"/>
    </source>
</evidence>
<protein>
    <recommendedName>
        <fullName evidence="11">Oberon PHD finger domain-containing protein</fullName>
    </recommendedName>
</protein>
<comment type="caution">
    <text evidence="9">The sequence shown here is derived from an EMBL/GenBank/DDBJ whole genome shotgun (WGS) entry which is preliminary data.</text>
</comment>
<evidence type="ECO:0000259" key="8">
    <source>
        <dbReference type="Pfam" id="PF24590"/>
    </source>
</evidence>
<name>A0AAN9K069_CANGL</name>
<gene>
    <name evidence="9" type="ORF">VNO77_41639</name>
</gene>
<dbReference type="PANTHER" id="PTHR33345">
    <property type="entry name" value="ADAPTER PROTEIN, PUTATIVE-RELATED"/>
    <property type="match status" value="1"/>
</dbReference>
<dbReference type="AlphaFoldDB" id="A0AAN9K069"/>
<accession>A0AAN9K069</accession>
<feature type="domain" description="DUF7615" evidence="8">
    <location>
        <begin position="367"/>
        <end position="461"/>
    </location>
</feature>
<keyword evidence="4" id="KW-0862">Zinc</keyword>
<evidence type="ECO:0000256" key="2">
    <source>
        <dbReference type="ARBA" id="ARBA00022723"/>
    </source>
</evidence>
<dbReference type="Pfam" id="PF23299">
    <property type="entry name" value="DUF7081"/>
    <property type="match status" value="1"/>
</dbReference>
<keyword evidence="5" id="KW-0539">Nucleus</keyword>
<evidence type="ECO:0000259" key="6">
    <source>
        <dbReference type="Pfam" id="PF07227"/>
    </source>
</evidence>
<dbReference type="GO" id="GO:0005634">
    <property type="term" value="C:nucleus"/>
    <property type="evidence" value="ECO:0007669"/>
    <property type="project" value="UniProtKB-SubCell"/>
</dbReference>
<dbReference type="EMBL" id="JAYMYQ010000010">
    <property type="protein sequence ID" value="KAK7308048.1"/>
    <property type="molecule type" value="Genomic_DNA"/>
</dbReference>
<evidence type="ECO:0000313" key="9">
    <source>
        <dbReference type="EMBL" id="KAK7308048.1"/>
    </source>
</evidence>
<proteinExistence type="predicted"/>
<evidence type="ECO:0008006" key="11">
    <source>
        <dbReference type="Google" id="ProtNLM"/>
    </source>
</evidence>
<evidence type="ECO:0000256" key="4">
    <source>
        <dbReference type="ARBA" id="ARBA00022833"/>
    </source>
</evidence>
<keyword evidence="3" id="KW-0863">Zinc-finger</keyword>
<evidence type="ECO:0000259" key="7">
    <source>
        <dbReference type="Pfam" id="PF23299"/>
    </source>
</evidence>
<dbReference type="InterPro" id="IPR055508">
    <property type="entry name" value="DUF7081"/>
</dbReference>
<dbReference type="Pfam" id="PF07227">
    <property type="entry name" value="PHD_Oberon"/>
    <property type="match status" value="1"/>
</dbReference>
<organism evidence="9 10">
    <name type="scientific">Canavalia gladiata</name>
    <name type="common">Sword bean</name>
    <name type="synonym">Dolichos gladiatus</name>
    <dbReference type="NCBI Taxonomy" id="3824"/>
    <lineage>
        <taxon>Eukaryota</taxon>
        <taxon>Viridiplantae</taxon>
        <taxon>Streptophyta</taxon>
        <taxon>Embryophyta</taxon>
        <taxon>Tracheophyta</taxon>
        <taxon>Spermatophyta</taxon>
        <taxon>Magnoliopsida</taxon>
        <taxon>eudicotyledons</taxon>
        <taxon>Gunneridae</taxon>
        <taxon>Pentapetalae</taxon>
        <taxon>rosids</taxon>
        <taxon>fabids</taxon>
        <taxon>Fabales</taxon>
        <taxon>Fabaceae</taxon>
        <taxon>Papilionoideae</taxon>
        <taxon>50 kb inversion clade</taxon>
        <taxon>NPAAA clade</taxon>
        <taxon>indigoferoid/millettioid clade</taxon>
        <taxon>Phaseoleae</taxon>
        <taxon>Canavalia</taxon>
    </lineage>
</organism>
<dbReference type="GO" id="GO:0008270">
    <property type="term" value="F:zinc ion binding"/>
    <property type="evidence" value="ECO:0007669"/>
    <property type="project" value="UniProtKB-KW"/>
</dbReference>
<keyword evidence="2" id="KW-0479">Metal-binding</keyword>
<dbReference type="Proteomes" id="UP001367508">
    <property type="component" value="Unassembled WGS sequence"/>
</dbReference>
<sequence>MENSNRNNKFFLNLQPVGPEQSGEGLPYAPENWPEAGDVWGWRTGRRVSSNGTFHDRYLYLPNRLNRAKGNINTGSRRKSHIFASKLAVERYIKETIPDADMDAFFSSFSWKIPAVPSASTNGNALPIAAVPIQQAAQEEDSGSDSGTDVVRCKARNKKCYSLVLEKAEKHSPAIPCDICCSEPGFCRDCCCILCCKTVSSAYGGYSYIKCHVKAAVGICGHVAHMECALRSRMAGTVGGSIGLDAEYHCRRCDGRTDLISYVNNILQTCKANDLDDGIQKKVLNLGACLLRGSQKPIAKELLSHIELAISKLKSGTNPEKIGKVGDGFIAGSAGLSDHGNDVMEVTVYGSPLDVRIGAESYDCLPHSLKLEAEVDQVLQSLRKSHEFEYTMAEERLQAHKAYLQKLYQQLECEKSSGSNVMFSAVRVREEQIRREVMKFEVMKKVADGFGRTSKDILKEYFGLEIAD</sequence>
<keyword evidence="10" id="KW-1185">Reference proteome</keyword>
<feature type="domain" description="Oberon-like PHD finger" evidence="6">
    <location>
        <begin position="155"/>
        <end position="283"/>
    </location>
</feature>